<dbReference type="Gene3D" id="2.70.130.10">
    <property type="entry name" value="Mannose-6-phosphate receptor binding domain"/>
    <property type="match status" value="1"/>
</dbReference>
<dbReference type="SUPFAM" id="SSF50911">
    <property type="entry name" value="Mannose 6-phosphate receptor domain"/>
    <property type="match status" value="1"/>
</dbReference>
<dbReference type="InterPro" id="IPR036607">
    <property type="entry name" value="PRKCSH"/>
</dbReference>
<evidence type="ECO:0000256" key="4">
    <source>
        <dbReference type="ARBA" id="ARBA00023157"/>
    </source>
</evidence>
<evidence type="ECO:0000256" key="6">
    <source>
        <dbReference type="SAM" id="MobiDB-lite"/>
    </source>
</evidence>
<protein>
    <recommendedName>
        <fullName evidence="1">Glucosidase 2 subunit beta</fullName>
    </recommendedName>
</protein>
<keyword evidence="4" id="KW-1015">Disulfide bond</keyword>
<feature type="chain" id="PRO_5032557015" description="Glucosidase 2 subunit beta" evidence="7">
    <location>
        <begin position="24"/>
        <end position="498"/>
    </location>
</feature>
<dbReference type="SMART" id="SM00192">
    <property type="entry name" value="LDLa"/>
    <property type="match status" value="2"/>
</dbReference>
<keyword evidence="10" id="KW-1185">Reference proteome</keyword>
<feature type="coiled-coil region" evidence="5">
    <location>
        <begin position="346"/>
        <end position="373"/>
    </location>
</feature>
<evidence type="ECO:0000256" key="5">
    <source>
        <dbReference type="SAM" id="Coils"/>
    </source>
</evidence>
<dbReference type="AlphaFoldDB" id="A0A836IDT1"/>
<dbReference type="Proteomes" id="UP000674318">
    <property type="component" value="Unassembled WGS sequence"/>
</dbReference>
<evidence type="ECO:0000256" key="3">
    <source>
        <dbReference type="ARBA" id="ARBA00022824"/>
    </source>
</evidence>
<dbReference type="EMBL" id="JAFJZO010000026">
    <property type="protein sequence ID" value="KAG5501855.1"/>
    <property type="molecule type" value="Genomic_DNA"/>
</dbReference>
<dbReference type="PANTHER" id="PTHR12630:SF1">
    <property type="entry name" value="GLUCOSIDASE 2 SUBUNIT BETA"/>
    <property type="match status" value="1"/>
</dbReference>
<feature type="signal peptide" evidence="7">
    <location>
        <begin position="1"/>
        <end position="23"/>
    </location>
</feature>
<dbReference type="PANTHER" id="PTHR12630">
    <property type="entry name" value="N-LINKED OLIGOSACCHARIDE PROCESSING"/>
    <property type="match status" value="1"/>
</dbReference>
<feature type="compositionally biased region" description="Basic and acidic residues" evidence="6">
    <location>
        <begin position="207"/>
        <end position="224"/>
    </location>
</feature>
<evidence type="ECO:0000313" key="10">
    <source>
        <dbReference type="Proteomes" id="UP000674318"/>
    </source>
</evidence>
<dbReference type="CDD" id="cd00112">
    <property type="entry name" value="LDLa"/>
    <property type="match status" value="1"/>
</dbReference>
<dbReference type="InterPro" id="IPR028146">
    <property type="entry name" value="PRKCSH_N"/>
</dbReference>
<name>A0A836IDT1_9TRYP</name>
<dbReference type="Pfam" id="PF13015">
    <property type="entry name" value="PRKCSH_1"/>
    <property type="match status" value="1"/>
</dbReference>
<dbReference type="RefSeq" id="XP_067756302.1">
    <property type="nucleotide sequence ID" value="XM_067900118.1"/>
</dbReference>
<keyword evidence="5" id="KW-0175">Coiled coil</keyword>
<reference evidence="9 10" key="1">
    <citation type="submission" date="2021-02" db="EMBL/GenBank/DDBJ databases">
        <title>Porcisia hertigi Genome sequencing and assembly.</title>
        <authorList>
            <person name="Almutairi H."/>
            <person name="Gatherer D."/>
        </authorList>
    </citation>
    <scope>NUCLEOTIDE SEQUENCE [LARGE SCALE GENOMIC DNA]</scope>
    <source>
        <strain evidence="9 10">C119</strain>
    </source>
</reference>
<evidence type="ECO:0000259" key="8">
    <source>
        <dbReference type="PROSITE" id="PS51914"/>
    </source>
</evidence>
<dbReference type="GeneID" id="94290195"/>
<feature type="domain" description="MRH" evidence="8">
    <location>
        <begin position="336"/>
        <end position="498"/>
    </location>
</feature>
<accession>A0A836IDT1</accession>
<dbReference type="Pfam" id="PF12999">
    <property type="entry name" value="PRKCSH-like"/>
    <property type="match status" value="1"/>
</dbReference>
<feature type="region of interest" description="Disordered" evidence="6">
    <location>
        <begin position="204"/>
        <end position="229"/>
    </location>
</feature>
<dbReference type="KEGG" id="phet:94290195"/>
<comment type="caution">
    <text evidence="9">The sequence shown here is derived from an EMBL/GenBank/DDBJ whole genome shotgun (WGS) entry which is preliminary data.</text>
</comment>
<dbReference type="InterPro" id="IPR009011">
    <property type="entry name" value="Man6P_isomerase_rcpt-bd_dom_sf"/>
</dbReference>
<sequence length="498" mass="55924">MFTMWWILFAHALLLVFCTPGQGRVLGVQNQHIAYFKAAEEVGRFRCLDNSTTIPFSRVNNDVCDCVDGSDEPGTSGCTVLLGSLAPVLPVNWSFQCTDQEHHVQTIPHNRVGDGICDCCDGSDEAASLVVCPNRCAEVAAEIERQREVDRERRIQAVGNKELMRSDALRRREESAKSLPGLEEEHAKIVANISALEKKKAAASAVQEREAEGEVSLEEKKADNEEGELADKTGSCLQWRQTAWCTPTGPHENYTDKPCTSVIEESSSGYCLCRAGVKNDELAGGAEEDTEHEEESENMVVRSETVRHSFSCGHPVFTCMHVCDHNGEVGVSKVDEDLEDRSSFIWDDIEESLVEAKERLEKLEKTIESAKKSQTSSITTEDLLRTLEKREFTIEFHEQTYAVVMFDKIYQRDLHAEEGGTLLGSWKSMGENTYAMWAKDAYDLSRMIYDDGLMCWNGVRRNVELRLVCGPENKLVQVEEPSMCNYRMLFETPALCDD</sequence>
<dbReference type="InterPro" id="IPR044865">
    <property type="entry name" value="MRH_dom"/>
</dbReference>
<dbReference type="InterPro" id="IPR039794">
    <property type="entry name" value="Gtb1-like"/>
</dbReference>
<keyword evidence="3" id="KW-0256">Endoplasmic reticulum</keyword>
<dbReference type="PROSITE" id="PS51914">
    <property type="entry name" value="MRH"/>
    <property type="match status" value="1"/>
</dbReference>
<dbReference type="InterPro" id="IPR036055">
    <property type="entry name" value="LDL_receptor-like_sf"/>
</dbReference>
<gene>
    <name evidence="9" type="ORF">JKF63_04125</name>
</gene>
<evidence type="ECO:0000256" key="2">
    <source>
        <dbReference type="ARBA" id="ARBA00022729"/>
    </source>
</evidence>
<organism evidence="9 10">
    <name type="scientific">Porcisia hertigi</name>
    <dbReference type="NCBI Taxonomy" id="2761500"/>
    <lineage>
        <taxon>Eukaryota</taxon>
        <taxon>Discoba</taxon>
        <taxon>Euglenozoa</taxon>
        <taxon>Kinetoplastea</taxon>
        <taxon>Metakinetoplastina</taxon>
        <taxon>Trypanosomatida</taxon>
        <taxon>Trypanosomatidae</taxon>
        <taxon>Leishmaniinae</taxon>
        <taxon>Porcisia</taxon>
    </lineage>
</organism>
<dbReference type="GO" id="GO:0006491">
    <property type="term" value="P:N-glycan processing"/>
    <property type="evidence" value="ECO:0007669"/>
    <property type="project" value="TreeGrafter"/>
</dbReference>
<dbReference type="SUPFAM" id="SSF57424">
    <property type="entry name" value="LDL receptor-like module"/>
    <property type="match status" value="2"/>
</dbReference>
<dbReference type="GO" id="GO:0017177">
    <property type="term" value="C:glucosidase II complex"/>
    <property type="evidence" value="ECO:0007669"/>
    <property type="project" value="TreeGrafter"/>
</dbReference>
<keyword evidence="2 7" id="KW-0732">Signal</keyword>
<evidence type="ECO:0000313" key="9">
    <source>
        <dbReference type="EMBL" id="KAG5501855.1"/>
    </source>
</evidence>
<proteinExistence type="predicted"/>
<evidence type="ECO:0000256" key="7">
    <source>
        <dbReference type="SAM" id="SignalP"/>
    </source>
</evidence>
<evidence type="ECO:0000256" key="1">
    <source>
        <dbReference type="ARBA" id="ARBA00022387"/>
    </source>
</evidence>
<dbReference type="OrthoDB" id="28322at2759"/>
<dbReference type="InterPro" id="IPR002172">
    <property type="entry name" value="LDrepeatLR_classA_rpt"/>
</dbReference>